<feature type="region of interest" description="Disordered" evidence="8">
    <location>
        <begin position="1"/>
        <end position="36"/>
    </location>
</feature>
<organism evidence="9 10">
    <name type="scientific">Erysiphe pulchra</name>
    <dbReference type="NCBI Taxonomy" id="225359"/>
    <lineage>
        <taxon>Eukaryota</taxon>
        <taxon>Fungi</taxon>
        <taxon>Dikarya</taxon>
        <taxon>Ascomycota</taxon>
        <taxon>Pezizomycotina</taxon>
        <taxon>Leotiomycetes</taxon>
        <taxon>Erysiphales</taxon>
        <taxon>Erysiphaceae</taxon>
        <taxon>Erysiphe</taxon>
    </lineage>
</organism>
<keyword evidence="5" id="KW-0539">Nucleus</keyword>
<evidence type="ECO:0000256" key="4">
    <source>
        <dbReference type="ARBA" id="ARBA00022552"/>
    </source>
</evidence>
<dbReference type="PANTHER" id="PTHR23183">
    <property type="entry name" value="NOP14"/>
    <property type="match status" value="1"/>
</dbReference>
<feature type="coiled-coil region" evidence="7">
    <location>
        <begin position="243"/>
        <end position="277"/>
    </location>
</feature>
<keyword evidence="7" id="KW-0175">Coiled coil</keyword>
<keyword evidence="10" id="KW-1185">Reference proteome</keyword>
<keyword evidence="4" id="KW-0698">rRNA processing</keyword>
<dbReference type="EMBL" id="PEDP01001460">
    <property type="protein sequence ID" value="POS83619.1"/>
    <property type="molecule type" value="Genomic_DNA"/>
</dbReference>
<evidence type="ECO:0000256" key="5">
    <source>
        <dbReference type="ARBA" id="ARBA00023242"/>
    </source>
</evidence>
<feature type="compositionally biased region" description="Basic and acidic residues" evidence="8">
    <location>
        <begin position="185"/>
        <end position="209"/>
    </location>
</feature>
<evidence type="ECO:0000256" key="7">
    <source>
        <dbReference type="SAM" id="Coils"/>
    </source>
</evidence>
<protein>
    <recommendedName>
        <fullName evidence="11">Nop14-like protein</fullName>
    </recommendedName>
</protein>
<evidence type="ECO:0000256" key="8">
    <source>
        <dbReference type="SAM" id="MobiDB-lite"/>
    </source>
</evidence>
<reference evidence="9 10" key="1">
    <citation type="submission" date="2017-10" db="EMBL/GenBank/DDBJ databases">
        <title>Development of genomic resources for the powdery mildew, Erysiphe pulchra.</title>
        <authorList>
            <person name="Wadl P.A."/>
            <person name="Mack B.M."/>
            <person name="Moore G."/>
            <person name="Beltz S.B."/>
        </authorList>
    </citation>
    <scope>NUCLEOTIDE SEQUENCE [LARGE SCALE GENOMIC DNA]</scope>
    <source>
        <strain evidence="9">Cflorida</strain>
    </source>
</reference>
<evidence type="ECO:0000256" key="2">
    <source>
        <dbReference type="ARBA" id="ARBA00007466"/>
    </source>
</evidence>
<keyword evidence="3" id="KW-0690">Ribosome biogenesis</keyword>
<accession>A0A2S4PNJ6</accession>
<dbReference type="Proteomes" id="UP000237438">
    <property type="component" value="Unassembled WGS sequence"/>
</dbReference>
<comment type="caution">
    <text evidence="9">The sequence shown here is derived from an EMBL/GenBank/DDBJ whole genome shotgun (WGS) entry which is preliminary data.</text>
</comment>
<evidence type="ECO:0008006" key="11">
    <source>
        <dbReference type="Google" id="ProtNLM"/>
    </source>
</evidence>
<evidence type="ECO:0000256" key="1">
    <source>
        <dbReference type="ARBA" id="ARBA00004604"/>
    </source>
</evidence>
<proteinExistence type="inferred from homology"/>
<comment type="subcellular location">
    <subcellularLocation>
        <location evidence="1">Nucleus</location>
        <location evidence="1">Nucleolus</location>
    </subcellularLocation>
</comment>
<gene>
    <name evidence="9" type="ORF">EPUL_003503</name>
</gene>
<dbReference type="OrthoDB" id="441771at2759"/>
<evidence type="ECO:0000256" key="3">
    <source>
        <dbReference type="ARBA" id="ARBA00022517"/>
    </source>
</evidence>
<feature type="region of interest" description="Disordered" evidence="8">
    <location>
        <begin position="856"/>
        <end position="880"/>
    </location>
</feature>
<dbReference type="InterPro" id="IPR007276">
    <property type="entry name" value="Nop14"/>
</dbReference>
<feature type="compositionally biased region" description="Basic and acidic residues" evidence="8">
    <location>
        <begin position="860"/>
        <end position="874"/>
    </location>
</feature>
<dbReference type="GO" id="GO:0030490">
    <property type="term" value="P:maturation of SSU-rRNA"/>
    <property type="evidence" value="ECO:0007669"/>
    <property type="project" value="TreeGrafter"/>
</dbReference>
<feature type="region of interest" description="Disordered" evidence="8">
    <location>
        <begin position="185"/>
        <end position="226"/>
    </location>
</feature>
<evidence type="ECO:0000313" key="9">
    <source>
        <dbReference type="EMBL" id="POS83619.1"/>
    </source>
</evidence>
<feature type="region of interest" description="Disordered" evidence="8">
    <location>
        <begin position="317"/>
        <end position="358"/>
    </location>
</feature>
<name>A0A2S4PNJ6_9PEZI</name>
<dbReference type="GO" id="GO:0030692">
    <property type="term" value="C:Noc4p-Nop14p complex"/>
    <property type="evidence" value="ECO:0007669"/>
    <property type="project" value="TreeGrafter"/>
</dbReference>
<dbReference type="AlphaFoldDB" id="A0A2S4PNJ6"/>
<comment type="function">
    <text evidence="6">Involved in nucleolar processing of pre-18S ribosomal RNA. Has a role in the nuclear export of 40S pre-ribosomal subunit to the cytoplasm.</text>
</comment>
<evidence type="ECO:0000256" key="6">
    <source>
        <dbReference type="ARBA" id="ARBA00024695"/>
    </source>
</evidence>
<sequence>MPPSQLKRLKSTLREQGIVGPQKTKKQRKKDALNGVNKKKLLTREVALTDIREQFNPFEYRACAPKKKFESITQNTSKASVKRPGLIKSRDEQIRRNAYFEEQERKKKVGGILDKRFGENNPTLAIEEKMLQRFTREKQLRYKNNSVFDLEDAELSGELTHMGRALSLDGQALVDDFEEGDMKLSDSEEHLHENDQKSVKRSWTDRDNGGDSLEEVNAQQRKKSKQEIMKEVIAKSKLHKYERQAAKDEDEDLREELDNQMADIQEIRKDIDKTKLDKDYDIRLRQLALDKRSMPTEKSKTEDEILAERVSKLQELESNRLRRMQGKSDNSDNEDGKVADNSDIDEDNEDFGLGDGIKAQSSKNDLAIEDEDDFIIDNDLVASGSDLEIIEANEFDTNSEKFGWSDSDDELLTEVLREEDPKLLEQPLDPNTDTQNAISDEVISENLSYQFPCPQSHEEFLKIIENVKLHDLPTVVRRIRILYSPKLQSENKIKLGNFSVALVDHISYLANQEVKSPFKILEALIRHIHSLSKTFPVEIANSFRRHLNDLNLNRALSPTAGDLILLTAVGVIFPTSDHFHQVVTPAMLSMTRYLGLKTPEYLNEYAIGSYLCTLCIHYQRVSRRYIPEVMNFIQNTLCVLAPVKMSHLSREFPYHKPKQSLRLKSSKESPKKLEFYDFVFKGKITEGDEKEVMKISLINVNLKLLEAAADIWSNKEAFAEVFQPPLSIIKQLTCTDCLLYCQKTTQMILDQLIQKLSTLLSQSKISRRPLELHHHRPLAIKTSIPKFEESFNPERHYDPDKTRTEIAKLKKEHKREKKGTIRELRKDARTHAIQSLKEKKERDAAYEKKYKRLIAQIQSEEGKEANAYEREKEMRKKSKK</sequence>
<dbReference type="STRING" id="225359.A0A2S4PNJ6"/>
<feature type="compositionally biased region" description="Acidic residues" evidence="8">
    <location>
        <begin position="342"/>
        <end position="352"/>
    </location>
</feature>
<comment type="similarity">
    <text evidence="2">Belongs to the NOP14 family.</text>
</comment>
<dbReference type="Pfam" id="PF04147">
    <property type="entry name" value="Nop14"/>
    <property type="match status" value="1"/>
</dbReference>
<dbReference type="GO" id="GO:0032040">
    <property type="term" value="C:small-subunit processome"/>
    <property type="evidence" value="ECO:0007669"/>
    <property type="project" value="InterPro"/>
</dbReference>
<dbReference type="PANTHER" id="PTHR23183:SF0">
    <property type="entry name" value="NUCLEOLAR PROTEIN 14"/>
    <property type="match status" value="1"/>
</dbReference>
<evidence type="ECO:0000313" key="10">
    <source>
        <dbReference type="Proteomes" id="UP000237438"/>
    </source>
</evidence>